<dbReference type="Proteomes" id="UP000094455">
    <property type="component" value="Unassembled WGS sequence"/>
</dbReference>
<accession>A0A1E3NMZ6</accession>
<evidence type="ECO:0000313" key="2">
    <source>
        <dbReference type="Proteomes" id="UP000094455"/>
    </source>
</evidence>
<keyword evidence="2" id="KW-1185">Reference proteome</keyword>
<feature type="non-terminal residue" evidence="1">
    <location>
        <position position="1"/>
    </location>
</feature>
<dbReference type="GeneID" id="30180526"/>
<sequence length="55" mass="6709">IIYSRLAIGQNIVKLLLIRILHFNKRLRVYRILLQLVHTSLEHLITFPRLYWNII</sequence>
<reference evidence="1 2" key="1">
    <citation type="journal article" date="2016" name="Proc. Natl. Acad. Sci. U.S.A.">
        <title>Comparative genomics of biotechnologically important yeasts.</title>
        <authorList>
            <person name="Riley R."/>
            <person name="Haridas S."/>
            <person name="Wolfe K.H."/>
            <person name="Lopes M.R."/>
            <person name="Hittinger C.T."/>
            <person name="Goeker M."/>
            <person name="Salamov A.A."/>
            <person name="Wisecaver J.H."/>
            <person name="Long T.M."/>
            <person name="Calvey C.H."/>
            <person name="Aerts A.L."/>
            <person name="Barry K.W."/>
            <person name="Choi C."/>
            <person name="Clum A."/>
            <person name="Coughlan A.Y."/>
            <person name="Deshpande S."/>
            <person name="Douglass A.P."/>
            <person name="Hanson S.J."/>
            <person name="Klenk H.-P."/>
            <person name="LaButti K.M."/>
            <person name="Lapidus A."/>
            <person name="Lindquist E.A."/>
            <person name="Lipzen A.M."/>
            <person name="Meier-Kolthoff J.P."/>
            <person name="Ohm R.A."/>
            <person name="Otillar R.P."/>
            <person name="Pangilinan J.L."/>
            <person name="Peng Y."/>
            <person name="Rokas A."/>
            <person name="Rosa C.A."/>
            <person name="Scheuner C."/>
            <person name="Sibirny A.A."/>
            <person name="Slot J.C."/>
            <person name="Stielow J.B."/>
            <person name="Sun H."/>
            <person name="Kurtzman C.P."/>
            <person name="Blackwell M."/>
            <person name="Grigoriev I.V."/>
            <person name="Jeffries T.W."/>
        </authorList>
    </citation>
    <scope>NUCLEOTIDE SEQUENCE [LARGE SCALE GENOMIC DNA]</scope>
    <source>
        <strain evidence="1 2">NRRL Y-2026</strain>
    </source>
</reference>
<name>A0A1E3NMZ6_9ASCO</name>
<protein>
    <submittedName>
        <fullName evidence="1">Uncharacterized protein</fullName>
    </submittedName>
</protein>
<organism evidence="1 2">
    <name type="scientific">Pichia membranifaciens NRRL Y-2026</name>
    <dbReference type="NCBI Taxonomy" id="763406"/>
    <lineage>
        <taxon>Eukaryota</taxon>
        <taxon>Fungi</taxon>
        <taxon>Dikarya</taxon>
        <taxon>Ascomycota</taxon>
        <taxon>Saccharomycotina</taxon>
        <taxon>Pichiomycetes</taxon>
        <taxon>Pichiales</taxon>
        <taxon>Pichiaceae</taxon>
        <taxon>Pichia</taxon>
    </lineage>
</organism>
<proteinExistence type="predicted"/>
<gene>
    <name evidence="1" type="ORF">PICMEDRAFT_71134</name>
</gene>
<dbReference type="RefSeq" id="XP_019018121.1">
    <property type="nucleotide sequence ID" value="XM_019163839.1"/>
</dbReference>
<evidence type="ECO:0000313" key="1">
    <source>
        <dbReference type="EMBL" id="ODQ47008.1"/>
    </source>
</evidence>
<dbReference type="EMBL" id="KV454002">
    <property type="protein sequence ID" value="ODQ47008.1"/>
    <property type="molecule type" value="Genomic_DNA"/>
</dbReference>
<dbReference type="AlphaFoldDB" id="A0A1E3NMZ6"/>